<reference evidence="2" key="1">
    <citation type="submission" date="2018-06" db="EMBL/GenBank/DDBJ databases">
        <authorList>
            <person name="Zhirakovskaya E."/>
        </authorList>
    </citation>
    <scope>NUCLEOTIDE SEQUENCE</scope>
</reference>
<proteinExistence type="inferred from homology"/>
<comment type="similarity">
    <text evidence="1">Belongs to the bacterial ribosomal protein bS6 family.</text>
</comment>
<organism evidence="2">
    <name type="scientific">hydrothermal vent metagenome</name>
    <dbReference type="NCBI Taxonomy" id="652676"/>
    <lineage>
        <taxon>unclassified sequences</taxon>
        <taxon>metagenomes</taxon>
        <taxon>ecological metagenomes</taxon>
    </lineage>
</organism>
<dbReference type="HAMAP" id="MF_00360">
    <property type="entry name" value="Ribosomal_bS6"/>
    <property type="match status" value="1"/>
</dbReference>
<name>A0A3B1DHA0_9ZZZZ</name>
<sequence>MKTNHYESVVVLNATLEDAQSDSVLNRIEDQISSNSGQILNIDKWGRKRLAYPIHKQKSGFYVVYQYEAPRELIAKLERSFRLDENIIRFLTIKLTKKDLEHIAKKKAQVESEAAIAAEKVKKDVVDENKESND</sequence>
<dbReference type="GO" id="GO:0070181">
    <property type="term" value="F:small ribosomal subunit rRNA binding"/>
    <property type="evidence" value="ECO:0007669"/>
    <property type="project" value="TreeGrafter"/>
</dbReference>
<dbReference type="InterPro" id="IPR014717">
    <property type="entry name" value="Transl_elong_EF1B/ribsomal_bS6"/>
</dbReference>
<gene>
    <name evidence="2" type="ORF">MNBD_IGNAVI01-2205</name>
</gene>
<evidence type="ECO:0000256" key="1">
    <source>
        <dbReference type="ARBA" id="ARBA00009512"/>
    </source>
</evidence>
<dbReference type="GO" id="GO:0005840">
    <property type="term" value="C:ribosome"/>
    <property type="evidence" value="ECO:0007669"/>
    <property type="project" value="UniProtKB-KW"/>
</dbReference>
<dbReference type="PANTHER" id="PTHR21011:SF1">
    <property type="entry name" value="SMALL RIBOSOMAL SUBUNIT PROTEIN BS6M"/>
    <property type="match status" value="1"/>
</dbReference>
<dbReference type="GO" id="GO:0005737">
    <property type="term" value="C:cytoplasm"/>
    <property type="evidence" value="ECO:0007669"/>
    <property type="project" value="UniProtKB-ARBA"/>
</dbReference>
<dbReference type="SUPFAM" id="SSF54995">
    <property type="entry name" value="Ribosomal protein S6"/>
    <property type="match status" value="1"/>
</dbReference>
<protein>
    <submittedName>
        <fullName evidence="2">SSU ribosomal protein S6p</fullName>
    </submittedName>
</protein>
<dbReference type="InterPro" id="IPR000529">
    <property type="entry name" value="Ribosomal_bS6"/>
</dbReference>
<dbReference type="Pfam" id="PF01250">
    <property type="entry name" value="Ribosomal_S6"/>
    <property type="match status" value="1"/>
</dbReference>
<dbReference type="PANTHER" id="PTHR21011">
    <property type="entry name" value="MITOCHONDRIAL 28S RIBOSOMAL PROTEIN S6"/>
    <property type="match status" value="1"/>
</dbReference>
<dbReference type="InterPro" id="IPR035980">
    <property type="entry name" value="Ribosomal_bS6_sf"/>
</dbReference>
<dbReference type="AlphaFoldDB" id="A0A3B1DHA0"/>
<dbReference type="EMBL" id="UOGD01000402">
    <property type="protein sequence ID" value="VAX28037.1"/>
    <property type="molecule type" value="Genomic_DNA"/>
</dbReference>
<keyword evidence="2" id="KW-0687">Ribonucleoprotein</keyword>
<keyword evidence="2" id="KW-0689">Ribosomal protein</keyword>
<dbReference type="InterPro" id="IPR020814">
    <property type="entry name" value="Ribosomal_S6_plastid/chlpt"/>
</dbReference>
<dbReference type="GO" id="GO:0006412">
    <property type="term" value="P:translation"/>
    <property type="evidence" value="ECO:0007669"/>
    <property type="project" value="InterPro"/>
</dbReference>
<dbReference type="NCBIfam" id="TIGR00166">
    <property type="entry name" value="S6"/>
    <property type="match status" value="1"/>
</dbReference>
<dbReference type="CDD" id="cd00473">
    <property type="entry name" value="bS6"/>
    <property type="match status" value="1"/>
</dbReference>
<evidence type="ECO:0000313" key="2">
    <source>
        <dbReference type="EMBL" id="VAX28037.1"/>
    </source>
</evidence>
<dbReference type="Gene3D" id="3.30.70.60">
    <property type="match status" value="1"/>
</dbReference>
<accession>A0A3B1DHA0</accession>
<dbReference type="GO" id="GO:0003735">
    <property type="term" value="F:structural constituent of ribosome"/>
    <property type="evidence" value="ECO:0007669"/>
    <property type="project" value="InterPro"/>
</dbReference>